<evidence type="ECO:0000256" key="9">
    <source>
        <dbReference type="ARBA" id="ARBA00031395"/>
    </source>
</evidence>
<dbReference type="Pfam" id="PF08669">
    <property type="entry name" value="GCV_T_C"/>
    <property type="match status" value="1"/>
</dbReference>
<dbReference type="Gene3D" id="3.30.1360.120">
    <property type="entry name" value="Probable tRNA modification gtpase trme, domain 1"/>
    <property type="match status" value="1"/>
</dbReference>
<name>A0AAV9XJH4_9PEZI</name>
<keyword evidence="16" id="KW-1185">Reference proteome</keyword>
<dbReference type="GO" id="GO:0006546">
    <property type="term" value="P:glycine catabolic process"/>
    <property type="evidence" value="ECO:0007669"/>
    <property type="project" value="InterPro"/>
</dbReference>
<dbReference type="FunFam" id="2.40.30.110:FF:000002">
    <property type="entry name" value="Aminomethyltransferase"/>
    <property type="match status" value="1"/>
</dbReference>
<dbReference type="FunFam" id="4.10.1250.10:FF:000002">
    <property type="entry name" value="Aminomethyltransferase"/>
    <property type="match status" value="1"/>
</dbReference>
<dbReference type="SUPFAM" id="SSF103025">
    <property type="entry name" value="Folate-binding domain"/>
    <property type="match status" value="1"/>
</dbReference>
<keyword evidence="7 12" id="KW-0809">Transit peptide</keyword>
<evidence type="ECO:0000313" key="15">
    <source>
        <dbReference type="EMBL" id="KAK6542113.1"/>
    </source>
</evidence>
<dbReference type="NCBIfam" id="TIGR00528">
    <property type="entry name" value="gcvT"/>
    <property type="match status" value="1"/>
</dbReference>
<protein>
    <recommendedName>
        <fullName evidence="4 12">Aminomethyltransferase</fullName>
        <ecNumber evidence="4 12">2.1.2.10</ecNumber>
    </recommendedName>
    <alternativeName>
        <fullName evidence="9 12">Glycine cleavage system T protein</fullName>
    </alternativeName>
</protein>
<evidence type="ECO:0000256" key="3">
    <source>
        <dbReference type="ARBA" id="ARBA00011690"/>
    </source>
</evidence>
<dbReference type="InterPro" id="IPR027266">
    <property type="entry name" value="TrmE/GcvT-like"/>
</dbReference>
<evidence type="ECO:0000256" key="11">
    <source>
        <dbReference type="PIRSR" id="PIRSR006487-1"/>
    </source>
</evidence>
<feature type="binding site" evidence="11">
    <location>
        <position position="282"/>
    </location>
    <ligand>
        <name>substrate</name>
    </ligand>
</feature>
<sequence>MASRAFNCGRRAVCISQQSYIQQRTLSTLPRLQQRAIASPQLQPWLHIPRPTQCLRSIPVGLARYSSGASEGLAKTPLHELHLRYGGKMVEFGGYDMPVQYSGQSIGESHKYVRSACGLFDVSHMVQHQFTGKTVIGFLESMTPSDLGGLQPFHSTLSVLLLPSGGIVDDTVITKHSDEAFYVVTNAGCRDKDLKYLHMKLQEWNAKHSEDEFVRHDVVNRGLVALQGPASQQVLQSLMTPEFKNLDGLYFGQAMFGALAVDGEEVSVHIARGGYTGEDGFEISIPKEQTEKVTEALLAAEDGITKLAGLGARDSLRLEAGMCLYGHDLNEDTTPVEGALTWVVAKNRRDRGDFPGAKQIVNEIKNKPSRRRVGLIVKGAPAREGAIIKNSEGKDIGVITSGCPSPTLGQNIAMGYVEENYKKAGTEIGVEIRGKVRQAVISKMPFVPAKYYKGEASGSEGTGSTFRDTAIGAALLALMPEF</sequence>
<evidence type="ECO:0000259" key="14">
    <source>
        <dbReference type="Pfam" id="PF08669"/>
    </source>
</evidence>
<dbReference type="InterPro" id="IPR013977">
    <property type="entry name" value="GcvT_C"/>
</dbReference>
<comment type="catalytic activity">
    <reaction evidence="10 12">
        <text>N(6)-[(R)-S(8)-aminomethyldihydrolipoyl]-L-lysyl-[protein] + (6S)-5,6,7,8-tetrahydrofolate = N(6)-[(R)-dihydrolipoyl]-L-lysyl-[protein] + (6R)-5,10-methylene-5,6,7,8-tetrahydrofolate + NH4(+)</text>
        <dbReference type="Rhea" id="RHEA:16945"/>
        <dbReference type="Rhea" id="RHEA-COMP:10475"/>
        <dbReference type="Rhea" id="RHEA-COMP:10492"/>
        <dbReference type="ChEBI" id="CHEBI:15636"/>
        <dbReference type="ChEBI" id="CHEBI:28938"/>
        <dbReference type="ChEBI" id="CHEBI:57453"/>
        <dbReference type="ChEBI" id="CHEBI:83100"/>
        <dbReference type="ChEBI" id="CHEBI:83143"/>
        <dbReference type="EC" id="2.1.2.10"/>
    </reaction>
</comment>
<dbReference type="NCBIfam" id="NF001567">
    <property type="entry name" value="PRK00389.1"/>
    <property type="match status" value="1"/>
</dbReference>
<dbReference type="Gene3D" id="3.30.70.1400">
    <property type="entry name" value="Aminomethyltransferase beta-barrel domains"/>
    <property type="match status" value="1"/>
</dbReference>
<dbReference type="AlphaFoldDB" id="A0AAV9XJH4"/>
<accession>A0AAV9XJH4</accession>
<dbReference type="PIRSF" id="PIRSF006487">
    <property type="entry name" value="GcvT"/>
    <property type="match status" value="1"/>
</dbReference>
<evidence type="ECO:0000256" key="6">
    <source>
        <dbReference type="ARBA" id="ARBA00022679"/>
    </source>
</evidence>
<proteinExistence type="inferred from homology"/>
<dbReference type="SUPFAM" id="SSF101790">
    <property type="entry name" value="Aminomethyltransferase beta-barrel domain"/>
    <property type="match status" value="1"/>
</dbReference>
<comment type="subunit">
    <text evidence="3 12">The glycine cleavage system is composed of four proteins: P, T, L and H.</text>
</comment>
<dbReference type="GO" id="GO:0008483">
    <property type="term" value="F:transaminase activity"/>
    <property type="evidence" value="ECO:0007669"/>
    <property type="project" value="UniProtKB-KW"/>
</dbReference>
<keyword evidence="6 12" id="KW-0808">Transferase</keyword>
<reference evidence="15 16" key="1">
    <citation type="submission" date="2019-10" db="EMBL/GenBank/DDBJ databases">
        <authorList>
            <person name="Palmer J.M."/>
        </authorList>
    </citation>
    <scope>NUCLEOTIDE SEQUENCE [LARGE SCALE GENOMIC DNA]</scope>
    <source>
        <strain evidence="15 16">TWF694</strain>
    </source>
</reference>
<evidence type="ECO:0000256" key="8">
    <source>
        <dbReference type="ARBA" id="ARBA00023128"/>
    </source>
</evidence>
<dbReference type="PANTHER" id="PTHR43757:SF2">
    <property type="entry name" value="AMINOMETHYLTRANSFERASE, MITOCHONDRIAL"/>
    <property type="match status" value="1"/>
</dbReference>
<dbReference type="Gene3D" id="2.40.30.110">
    <property type="entry name" value="Aminomethyltransferase beta-barrel domains"/>
    <property type="match status" value="1"/>
</dbReference>
<evidence type="ECO:0000313" key="16">
    <source>
        <dbReference type="Proteomes" id="UP001365542"/>
    </source>
</evidence>
<dbReference type="EC" id="2.1.2.10" evidence="4 12"/>
<evidence type="ECO:0000256" key="1">
    <source>
        <dbReference type="ARBA" id="ARBA00004173"/>
    </source>
</evidence>
<evidence type="ECO:0000256" key="5">
    <source>
        <dbReference type="ARBA" id="ARBA00022576"/>
    </source>
</evidence>
<dbReference type="EMBL" id="JAVHJO010000003">
    <property type="protein sequence ID" value="KAK6542113.1"/>
    <property type="molecule type" value="Genomic_DNA"/>
</dbReference>
<evidence type="ECO:0000256" key="4">
    <source>
        <dbReference type="ARBA" id="ARBA00012616"/>
    </source>
</evidence>
<feature type="domain" description="GCVT N-terminal" evidence="13">
    <location>
        <begin position="78"/>
        <end position="347"/>
    </location>
</feature>
<dbReference type="InterPro" id="IPR028896">
    <property type="entry name" value="GcvT/YgfZ/DmdA"/>
</dbReference>
<evidence type="ECO:0000256" key="7">
    <source>
        <dbReference type="ARBA" id="ARBA00022946"/>
    </source>
</evidence>
<keyword evidence="5 12" id="KW-0032">Aminotransferase</keyword>
<evidence type="ECO:0000256" key="2">
    <source>
        <dbReference type="ARBA" id="ARBA00008609"/>
    </source>
</evidence>
<keyword evidence="8 12" id="KW-0496">Mitochondrion</keyword>
<dbReference type="InterPro" id="IPR029043">
    <property type="entry name" value="GcvT/YgfZ_C"/>
</dbReference>
<dbReference type="GO" id="GO:0004047">
    <property type="term" value="F:aminomethyltransferase activity"/>
    <property type="evidence" value="ECO:0007669"/>
    <property type="project" value="UniProtKB-EC"/>
</dbReference>
<evidence type="ECO:0000256" key="12">
    <source>
        <dbReference type="RuleBase" id="RU003981"/>
    </source>
</evidence>
<organism evidence="15 16">
    <name type="scientific">Orbilia ellipsospora</name>
    <dbReference type="NCBI Taxonomy" id="2528407"/>
    <lineage>
        <taxon>Eukaryota</taxon>
        <taxon>Fungi</taxon>
        <taxon>Dikarya</taxon>
        <taxon>Ascomycota</taxon>
        <taxon>Pezizomycotina</taxon>
        <taxon>Orbiliomycetes</taxon>
        <taxon>Orbiliales</taxon>
        <taxon>Orbiliaceae</taxon>
        <taxon>Orbilia</taxon>
    </lineage>
</organism>
<dbReference type="InterPro" id="IPR006223">
    <property type="entry name" value="GcvT"/>
</dbReference>
<dbReference type="Pfam" id="PF01571">
    <property type="entry name" value="GCV_T"/>
    <property type="match status" value="1"/>
</dbReference>
<dbReference type="Gene3D" id="4.10.1250.10">
    <property type="entry name" value="Aminomethyltransferase fragment"/>
    <property type="match status" value="1"/>
</dbReference>
<comment type="similarity">
    <text evidence="2 12">Belongs to the GcvT family.</text>
</comment>
<dbReference type="GO" id="GO:0005960">
    <property type="term" value="C:glycine cleavage complex"/>
    <property type="evidence" value="ECO:0007669"/>
    <property type="project" value="InterPro"/>
</dbReference>
<comment type="caution">
    <text evidence="15">The sequence shown here is derived from an EMBL/GenBank/DDBJ whole genome shotgun (WGS) entry which is preliminary data.</text>
</comment>
<feature type="domain" description="Aminomethyltransferase C-terminal" evidence="14">
    <location>
        <begin position="370"/>
        <end position="447"/>
    </location>
</feature>
<evidence type="ECO:0000256" key="10">
    <source>
        <dbReference type="ARBA" id="ARBA00047665"/>
    </source>
</evidence>
<evidence type="ECO:0000259" key="13">
    <source>
        <dbReference type="Pfam" id="PF01571"/>
    </source>
</evidence>
<dbReference type="GO" id="GO:0005739">
    <property type="term" value="C:mitochondrion"/>
    <property type="evidence" value="ECO:0007669"/>
    <property type="project" value="UniProtKB-SubCell"/>
</dbReference>
<dbReference type="Proteomes" id="UP001365542">
    <property type="component" value="Unassembled WGS sequence"/>
</dbReference>
<comment type="function">
    <text evidence="12">The glycine cleavage system catalyzes the degradation of glycine.</text>
</comment>
<comment type="subcellular location">
    <subcellularLocation>
        <location evidence="1 12">Mitochondrion</location>
    </subcellularLocation>
</comment>
<gene>
    <name evidence="15" type="primary">GCV1_1</name>
    <name evidence="15" type="ORF">TWF694_007880</name>
</gene>
<dbReference type="PANTHER" id="PTHR43757">
    <property type="entry name" value="AMINOMETHYLTRANSFERASE"/>
    <property type="match status" value="1"/>
</dbReference>
<dbReference type="InterPro" id="IPR006222">
    <property type="entry name" value="GCVT_N"/>
</dbReference>
<dbReference type="FunFam" id="3.30.70.1400:FF:000001">
    <property type="entry name" value="Aminomethyltransferase"/>
    <property type="match status" value="1"/>
</dbReference>